<gene>
    <name evidence="1" type="ORF">MM415B03931_0003</name>
</gene>
<proteinExistence type="predicted"/>
<protein>
    <submittedName>
        <fullName evidence="1">Uncharacterized protein</fullName>
    </submittedName>
</protein>
<accession>A0A6M3LNA1</accession>
<name>A0A6M3LNA1_9ZZZZ</name>
<organism evidence="1">
    <name type="scientific">viral metagenome</name>
    <dbReference type="NCBI Taxonomy" id="1070528"/>
    <lineage>
        <taxon>unclassified sequences</taxon>
        <taxon>metagenomes</taxon>
        <taxon>organismal metagenomes</taxon>
    </lineage>
</organism>
<evidence type="ECO:0000313" key="1">
    <source>
        <dbReference type="EMBL" id="QJA94215.1"/>
    </source>
</evidence>
<dbReference type="AlphaFoldDB" id="A0A6M3LNA1"/>
<reference evidence="1" key="1">
    <citation type="submission" date="2020-03" db="EMBL/GenBank/DDBJ databases">
        <title>The deep terrestrial virosphere.</title>
        <authorList>
            <person name="Holmfeldt K."/>
            <person name="Nilsson E."/>
            <person name="Simone D."/>
            <person name="Lopez-Fernandez M."/>
            <person name="Wu X."/>
            <person name="de Brujin I."/>
            <person name="Lundin D."/>
            <person name="Andersson A."/>
            <person name="Bertilsson S."/>
            <person name="Dopson M."/>
        </authorList>
    </citation>
    <scope>NUCLEOTIDE SEQUENCE</scope>
    <source>
        <strain evidence="1">MM415B03931</strain>
    </source>
</reference>
<sequence length="77" mass="8045">MIGYLLAGLPFTSESSENSGPVRSPASLGLQDFQQFGSVTAEQSHDYGGVNVPPVGGLRQIGINGRTPTMLGVNLRV</sequence>
<dbReference type="EMBL" id="MT143213">
    <property type="protein sequence ID" value="QJA94215.1"/>
    <property type="molecule type" value="Genomic_DNA"/>
</dbReference>